<comment type="caution">
    <text evidence="1">The sequence shown here is derived from an EMBL/GenBank/DDBJ whole genome shotgun (WGS) entry which is preliminary data.</text>
</comment>
<dbReference type="PANTHER" id="PTHR43876">
    <property type="entry name" value="UBIQUINONE BIOSYNTHESIS MONOOXYGENASE COQ6, MITOCHONDRIAL"/>
    <property type="match status" value="1"/>
</dbReference>
<dbReference type="AlphaFoldDB" id="A0A9P6ADV2"/>
<dbReference type="PANTHER" id="PTHR43876:SF7">
    <property type="entry name" value="UBIQUINONE BIOSYNTHESIS MONOOXYGENASE COQ6, MITOCHONDRIAL"/>
    <property type="match status" value="1"/>
</dbReference>
<name>A0A9P6ADV2_9AGAM</name>
<dbReference type="OrthoDB" id="683240at2759"/>
<dbReference type="InterPro" id="IPR051205">
    <property type="entry name" value="UbiH/COQ6_monooxygenase"/>
</dbReference>
<dbReference type="Gene3D" id="3.30.9.10">
    <property type="entry name" value="D-Amino Acid Oxidase, subunit A, domain 2"/>
    <property type="match status" value="1"/>
</dbReference>
<dbReference type="GO" id="GO:0005739">
    <property type="term" value="C:mitochondrion"/>
    <property type="evidence" value="ECO:0007669"/>
    <property type="project" value="TreeGrafter"/>
</dbReference>
<evidence type="ECO:0000313" key="1">
    <source>
        <dbReference type="EMBL" id="KAF9504095.1"/>
    </source>
</evidence>
<organism evidence="1 2">
    <name type="scientific">Hydnum rufescens UP504</name>
    <dbReference type="NCBI Taxonomy" id="1448309"/>
    <lineage>
        <taxon>Eukaryota</taxon>
        <taxon>Fungi</taxon>
        <taxon>Dikarya</taxon>
        <taxon>Basidiomycota</taxon>
        <taxon>Agaricomycotina</taxon>
        <taxon>Agaricomycetes</taxon>
        <taxon>Cantharellales</taxon>
        <taxon>Hydnaceae</taxon>
        <taxon>Hydnum</taxon>
    </lineage>
</organism>
<accession>A0A9P6ADV2</accession>
<evidence type="ECO:0000313" key="2">
    <source>
        <dbReference type="Proteomes" id="UP000886523"/>
    </source>
</evidence>
<keyword evidence="2" id="KW-1185">Reference proteome</keyword>
<proteinExistence type="predicted"/>
<protein>
    <submittedName>
        <fullName evidence="1">Uncharacterized protein</fullName>
    </submittedName>
</protein>
<dbReference type="Proteomes" id="UP000886523">
    <property type="component" value="Unassembled WGS sequence"/>
</dbReference>
<reference evidence="1" key="1">
    <citation type="journal article" date="2020" name="Nat. Commun.">
        <title>Large-scale genome sequencing of mycorrhizal fungi provides insights into the early evolution of symbiotic traits.</title>
        <authorList>
            <person name="Miyauchi S."/>
            <person name="Kiss E."/>
            <person name="Kuo A."/>
            <person name="Drula E."/>
            <person name="Kohler A."/>
            <person name="Sanchez-Garcia M."/>
            <person name="Morin E."/>
            <person name="Andreopoulos B."/>
            <person name="Barry K.W."/>
            <person name="Bonito G."/>
            <person name="Buee M."/>
            <person name="Carver A."/>
            <person name="Chen C."/>
            <person name="Cichocki N."/>
            <person name="Clum A."/>
            <person name="Culley D."/>
            <person name="Crous P.W."/>
            <person name="Fauchery L."/>
            <person name="Girlanda M."/>
            <person name="Hayes R.D."/>
            <person name="Keri Z."/>
            <person name="LaButti K."/>
            <person name="Lipzen A."/>
            <person name="Lombard V."/>
            <person name="Magnuson J."/>
            <person name="Maillard F."/>
            <person name="Murat C."/>
            <person name="Nolan M."/>
            <person name="Ohm R.A."/>
            <person name="Pangilinan J."/>
            <person name="Pereira M.F."/>
            <person name="Perotto S."/>
            <person name="Peter M."/>
            <person name="Pfister S."/>
            <person name="Riley R."/>
            <person name="Sitrit Y."/>
            <person name="Stielow J.B."/>
            <person name="Szollosi G."/>
            <person name="Zifcakova L."/>
            <person name="Stursova M."/>
            <person name="Spatafora J.W."/>
            <person name="Tedersoo L."/>
            <person name="Vaario L.M."/>
            <person name="Yamada A."/>
            <person name="Yan M."/>
            <person name="Wang P."/>
            <person name="Xu J."/>
            <person name="Bruns T."/>
            <person name="Baldrian P."/>
            <person name="Vilgalys R."/>
            <person name="Dunand C."/>
            <person name="Henrissat B."/>
            <person name="Grigoriev I.V."/>
            <person name="Hibbett D."/>
            <person name="Nagy L.G."/>
            <person name="Martin F.M."/>
        </authorList>
    </citation>
    <scope>NUCLEOTIDE SEQUENCE</scope>
    <source>
        <strain evidence="1">UP504</strain>
    </source>
</reference>
<sequence>MAHLTENLNLHHALLCRLDEIPGRVELIDQVKVELITQSRTWPIVNLSGGCSLRTCLLIGADGFKLSIWSFVEIGSSGWAYPSHAIVGTLHHPSSNHPQHNSTAYQCFLPTGPIAFLPLTKEVSTVVWSTSVQLASILHSVHPDMLAHLINATFRLPEVSIHYLYSILLECGADRITPESISEEIKFCKNAHGIGVHSALYSSDVISLGVGIPPMGSGAYPPLVHSIQAGSQASFPLKLSHADLYVG</sequence>
<feature type="non-terminal residue" evidence="1">
    <location>
        <position position="247"/>
    </location>
</feature>
<gene>
    <name evidence="1" type="ORF">BS47DRAFT_1443530</name>
</gene>
<dbReference type="EMBL" id="MU129264">
    <property type="protein sequence ID" value="KAF9504095.1"/>
    <property type="molecule type" value="Genomic_DNA"/>
</dbReference>